<reference evidence="2 3" key="1">
    <citation type="journal article" date="2017" name="Genome Announc.">
        <title>Draft Genome Sequences of Salinivibrio proteolyticus, Salinivibrio sharmensis, Salinivibrio siamensis, Salinivibrio costicola subsp. alcaliphilus, Salinivibrio costicola subsp. vallismortis, and 29 New Isolates Belonging to the Genus Salinivibrio.</title>
        <authorList>
            <person name="Lopez-Hermoso C."/>
            <person name="de la Haba R.R."/>
            <person name="Sanchez-Porro C."/>
            <person name="Bayliss S.C."/>
            <person name="Feil E.J."/>
            <person name="Ventosa A."/>
        </authorList>
    </citation>
    <scope>NUCLEOTIDE SEQUENCE [LARGE SCALE GENOMIC DNA]</scope>
    <source>
        <strain evidence="2 3">AL184</strain>
    </source>
</reference>
<organism evidence="2 3">
    <name type="scientific">Salinivibrio kushneri</name>
    <dbReference type="NCBI Taxonomy" id="1908198"/>
    <lineage>
        <taxon>Bacteria</taxon>
        <taxon>Pseudomonadati</taxon>
        <taxon>Pseudomonadota</taxon>
        <taxon>Gammaproteobacteria</taxon>
        <taxon>Vibrionales</taxon>
        <taxon>Vibrionaceae</taxon>
        <taxon>Salinivibrio</taxon>
    </lineage>
</organism>
<dbReference type="PROSITE" id="PS50883">
    <property type="entry name" value="EAL"/>
    <property type="match status" value="1"/>
</dbReference>
<dbReference type="InterPro" id="IPR001633">
    <property type="entry name" value="EAL_dom"/>
</dbReference>
<dbReference type="PANTHER" id="PTHR33121:SF15">
    <property type="entry name" value="BLUE LIGHT- AND TEMPERATURE-REGULATED ANTIREPRESSOR BLUF"/>
    <property type="match status" value="1"/>
</dbReference>
<dbReference type="CDD" id="cd01948">
    <property type="entry name" value="EAL"/>
    <property type="match status" value="1"/>
</dbReference>
<accession>A0AB36JY73</accession>
<evidence type="ECO:0000313" key="3">
    <source>
        <dbReference type="Proteomes" id="UP000189021"/>
    </source>
</evidence>
<dbReference type="SUPFAM" id="SSF141868">
    <property type="entry name" value="EAL domain-like"/>
    <property type="match status" value="1"/>
</dbReference>
<sequence length="257" mass="28837">MTASSTQCEACRDAQPLAFDFTMAFQPIIRLSTHSIYAYEALARGKDGSGAGSVFKHVNAENQYQFDQTCRIKAVKLAAELSIPCYLSINFMPNAVYEPERCIRTTLKAANDYNFPLERILFEFTEGEEVLDYSHIQRIIRYYRSQGFLTAIDDFGAGYSGLTALASINTHMIKLDMALVRDIDTDVTKQTIVRHSVAMCHELSRQIIAEGVETEAELQCLIDLGVDFFQGYYIAKPGFESLPPINQVPGLEAFHCQ</sequence>
<dbReference type="RefSeq" id="WP_077520630.1">
    <property type="nucleotide sequence ID" value="NZ_CP040022.1"/>
</dbReference>
<feature type="domain" description="EAL" evidence="1">
    <location>
        <begin position="4"/>
        <end position="251"/>
    </location>
</feature>
<dbReference type="AlphaFoldDB" id="A0AB36JY73"/>
<dbReference type="Proteomes" id="UP000189021">
    <property type="component" value="Unassembled WGS sequence"/>
</dbReference>
<evidence type="ECO:0000313" key="2">
    <source>
        <dbReference type="EMBL" id="OOE40734.1"/>
    </source>
</evidence>
<name>A0AB36JY73_9GAMM</name>
<dbReference type="PANTHER" id="PTHR33121">
    <property type="entry name" value="CYCLIC DI-GMP PHOSPHODIESTERASE PDEF"/>
    <property type="match status" value="1"/>
</dbReference>
<gene>
    <name evidence="2" type="ORF">BZG00_04840</name>
</gene>
<dbReference type="Gene3D" id="3.20.20.450">
    <property type="entry name" value="EAL domain"/>
    <property type="match status" value="1"/>
</dbReference>
<proteinExistence type="predicted"/>
<dbReference type="Pfam" id="PF00563">
    <property type="entry name" value="EAL"/>
    <property type="match status" value="1"/>
</dbReference>
<dbReference type="EMBL" id="MUEK01000003">
    <property type="protein sequence ID" value="OOE40734.1"/>
    <property type="molecule type" value="Genomic_DNA"/>
</dbReference>
<dbReference type="SMART" id="SM00052">
    <property type="entry name" value="EAL"/>
    <property type="match status" value="1"/>
</dbReference>
<dbReference type="InterPro" id="IPR035919">
    <property type="entry name" value="EAL_sf"/>
</dbReference>
<dbReference type="GO" id="GO:0071111">
    <property type="term" value="F:cyclic-guanylate-specific phosphodiesterase activity"/>
    <property type="evidence" value="ECO:0007669"/>
    <property type="project" value="InterPro"/>
</dbReference>
<protein>
    <submittedName>
        <fullName evidence="2">Diguanylate phosphodiesterase</fullName>
    </submittedName>
</protein>
<comment type="caution">
    <text evidence="2">The sequence shown here is derived from an EMBL/GenBank/DDBJ whole genome shotgun (WGS) entry which is preliminary data.</text>
</comment>
<dbReference type="InterPro" id="IPR050706">
    <property type="entry name" value="Cyclic-di-GMP_PDE-like"/>
</dbReference>
<evidence type="ECO:0000259" key="1">
    <source>
        <dbReference type="PROSITE" id="PS50883"/>
    </source>
</evidence>
<keyword evidence="3" id="KW-1185">Reference proteome</keyword>